<dbReference type="SUPFAM" id="SSF47413">
    <property type="entry name" value="lambda repressor-like DNA-binding domains"/>
    <property type="match status" value="1"/>
</dbReference>
<dbReference type="InterPro" id="IPR001387">
    <property type="entry name" value="Cro/C1-type_HTH"/>
</dbReference>
<dbReference type="PROSITE" id="PS50943">
    <property type="entry name" value="HTH_CROC1"/>
    <property type="match status" value="1"/>
</dbReference>
<dbReference type="PANTHER" id="PTHR46558:SF4">
    <property type="entry name" value="DNA-BIDING PHAGE PROTEIN"/>
    <property type="match status" value="1"/>
</dbReference>
<gene>
    <name evidence="3" type="ORF">H8Z83_18320</name>
</gene>
<sequence length="56" mass="6418">MELSQKLKELRKKQGLTQLELAERLFVSRQAISGWEAGTSRPSTENLQSLSRLFNI</sequence>
<feature type="non-terminal residue" evidence="3">
    <location>
        <position position="56"/>
    </location>
</feature>
<keyword evidence="4" id="KW-1185">Reference proteome</keyword>
<dbReference type="Proteomes" id="UP000620327">
    <property type="component" value="Unassembled WGS sequence"/>
</dbReference>
<dbReference type="PANTHER" id="PTHR46558">
    <property type="entry name" value="TRACRIPTIONAL REGULATORY PROTEIN-RELATED-RELATED"/>
    <property type="match status" value="1"/>
</dbReference>
<name>A0A923MM27_9FIRM</name>
<evidence type="ECO:0000313" key="4">
    <source>
        <dbReference type="Proteomes" id="UP000620327"/>
    </source>
</evidence>
<feature type="domain" description="HTH cro/C1-type" evidence="2">
    <location>
        <begin position="7"/>
        <end position="56"/>
    </location>
</feature>
<dbReference type="Pfam" id="PF01381">
    <property type="entry name" value="HTH_3"/>
    <property type="match status" value="1"/>
</dbReference>
<dbReference type="EMBL" id="JACOQI010000045">
    <property type="protein sequence ID" value="MBC5772241.1"/>
    <property type="molecule type" value="Genomic_DNA"/>
</dbReference>
<dbReference type="InterPro" id="IPR010982">
    <property type="entry name" value="Lambda_DNA-bd_dom_sf"/>
</dbReference>
<dbReference type="CDD" id="cd00093">
    <property type="entry name" value="HTH_XRE"/>
    <property type="match status" value="1"/>
</dbReference>
<dbReference type="AlphaFoldDB" id="A0A923MM27"/>
<reference evidence="3" key="1">
    <citation type="submission" date="2020-08" db="EMBL/GenBank/DDBJ databases">
        <title>Genome public.</title>
        <authorList>
            <person name="Liu C."/>
            <person name="Sun Q."/>
        </authorList>
    </citation>
    <scope>NUCLEOTIDE SEQUENCE</scope>
    <source>
        <strain evidence="3">BX15</strain>
    </source>
</reference>
<organism evidence="3 4">
    <name type="scientific">Dysosmobacter segnis</name>
    <dbReference type="NCBI Taxonomy" id="2763042"/>
    <lineage>
        <taxon>Bacteria</taxon>
        <taxon>Bacillati</taxon>
        <taxon>Bacillota</taxon>
        <taxon>Clostridia</taxon>
        <taxon>Eubacteriales</taxon>
        <taxon>Oscillospiraceae</taxon>
        <taxon>Dysosmobacter</taxon>
    </lineage>
</organism>
<dbReference type="SMART" id="SM00530">
    <property type="entry name" value="HTH_XRE"/>
    <property type="match status" value="1"/>
</dbReference>
<evidence type="ECO:0000259" key="2">
    <source>
        <dbReference type="PROSITE" id="PS50943"/>
    </source>
</evidence>
<protein>
    <submittedName>
        <fullName evidence="3">Helix-turn-helix transcriptional regulator</fullName>
    </submittedName>
</protein>
<dbReference type="RefSeq" id="WP_187016362.1">
    <property type="nucleotide sequence ID" value="NZ_JACOQI010000045.1"/>
</dbReference>
<evidence type="ECO:0000313" key="3">
    <source>
        <dbReference type="EMBL" id="MBC5772241.1"/>
    </source>
</evidence>
<proteinExistence type="predicted"/>
<comment type="caution">
    <text evidence="3">The sequence shown here is derived from an EMBL/GenBank/DDBJ whole genome shotgun (WGS) entry which is preliminary data.</text>
</comment>
<dbReference type="Gene3D" id="1.10.260.40">
    <property type="entry name" value="lambda repressor-like DNA-binding domains"/>
    <property type="match status" value="1"/>
</dbReference>
<evidence type="ECO:0000256" key="1">
    <source>
        <dbReference type="ARBA" id="ARBA00023125"/>
    </source>
</evidence>
<keyword evidence="1" id="KW-0238">DNA-binding</keyword>
<dbReference type="GO" id="GO:0003677">
    <property type="term" value="F:DNA binding"/>
    <property type="evidence" value="ECO:0007669"/>
    <property type="project" value="UniProtKB-KW"/>
</dbReference>
<accession>A0A923MM27</accession>